<dbReference type="EMBL" id="QGGR01000008">
    <property type="protein sequence ID" value="PWK46959.1"/>
    <property type="molecule type" value="Genomic_DNA"/>
</dbReference>
<reference evidence="3 4" key="1">
    <citation type="submission" date="2018-05" db="EMBL/GenBank/DDBJ databases">
        <title>Genomic Encyclopedia of Archaeal and Bacterial Type Strains, Phase II (KMG-II): from individual species to whole genera.</title>
        <authorList>
            <person name="Goeker M."/>
        </authorList>
    </citation>
    <scope>NUCLEOTIDE SEQUENCE [LARGE SCALE GENOMIC DNA]</scope>
    <source>
        <strain evidence="3 4">DSM 45184</strain>
    </source>
</reference>
<evidence type="ECO:0000313" key="4">
    <source>
        <dbReference type="Proteomes" id="UP000245697"/>
    </source>
</evidence>
<feature type="chain" id="PRO_5016284739" evidence="2">
    <location>
        <begin position="28"/>
        <end position="184"/>
    </location>
</feature>
<evidence type="ECO:0000313" key="3">
    <source>
        <dbReference type="EMBL" id="PWK46959.1"/>
    </source>
</evidence>
<sequence length="184" mass="19099">MRSRRISSRQVVLTATFLSLAAGGAAACDSSSPQEWESADTPGYSFDTAVEAEDAELPVTTAPTTTTPVKPATRPVTTAPTEEPVGQEVFYCADEEGMVVEEESCAEEDSGLYFIWHSATYARGYPVGAYLDGGEYFAAGDQASRRAFRLPATGAVSNGTVKTNVVGRSSGGSTTVGDGSSSGS</sequence>
<proteinExistence type="predicted"/>
<keyword evidence="4" id="KW-1185">Reference proteome</keyword>
<name>A0A316FEW0_9ACTN</name>
<protein>
    <submittedName>
        <fullName evidence="3">Uncharacterized protein</fullName>
    </submittedName>
</protein>
<accession>A0A316FEW0</accession>
<feature type="region of interest" description="Disordered" evidence="1">
    <location>
        <begin position="61"/>
        <end position="81"/>
    </location>
</feature>
<evidence type="ECO:0000256" key="1">
    <source>
        <dbReference type="SAM" id="MobiDB-lite"/>
    </source>
</evidence>
<keyword evidence="2" id="KW-0732">Signal</keyword>
<dbReference type="PROSITE" id="PS51257">
    <property type="entry name" value="PROKAR_LIPOPROTEIN"/>
    <property type="match status" value="1"/>
</dbReference>
<dbReference type="OrthoDB" id="3388218at2"/>
<feature type="region of interest" description="Disordered" evidence="1">
    <location>
        <begin position="159"/>
        <end position="184"/>
    </location>
</feature>
<dbReference type="AlphaFoldDB" id="A0A316FEW0"/>
<evidence type="ECO:0000256" key="2">
    <source>
        <dbReference type="SAM" id="SignalP"/>
    </source>
</evidence>
<organism evidence="3 4">
    <name type="scientific">Actinoplanes xinjiangensis</name>
    <dbReference type="NCBI Taxonomy" id="512350"/>
    <lineage>
        <taxon>Bacteria</taxon>
        <taxon>Bacillati</taxon>
        <taxon>Actinomycetota</taxon>
        <taxon>Actinomycetes</taxon>
        <taxon>Micromonosporales</taxon>
        <taxon>Micromonosporaceae</taxon>
        <taxon>Actinoplanes</taxon>
    </lineage>
</organism>
<gene>
    <name evidence="3" type="ORF">BC793_10873</name>
</gene>
<dbReference type="Proteomes" id="UP000245697">
    <property type="component" value="Unassembled WGS sequence"/>
</dbReference>
<feature type="signal peptide" evidence="2">
    <location>
        <begin position="1"/>
        <end position="27"/>
    </location>
</feature>
<feature type="compositionally biased region" description="Low complexity" evidence="1">
    <location>
        <begin position="163"/>
        <end position="184"/>
    </location>
</feature>
<comment type="caution">
    <text evidence="3">The sequence shown here is derived from an EMBL/GenBank/DDBJ whole genome shotgun (WGS) entry which is preliminary data.</text>
</comment>